<organism evidence="2 3">
    <name type="scientific">Chitinophaga jiangningensis</name>
    <dbReference type="NCBI Taxonomy" id="1419482"/>
    <lineage>
        <taxon>Bacteria</taxon>
        <taxon>Pseudomonadati</taxon>
        <taxon>Bacteroidota</taxon>
        <taxon>Chitinophagia</taxon>
        <taxon>Chitinophagales</taxon>
        <taxon>Chitinophagaceae</taxon>
        <taxon>Chitinophaga</taxon>
    </lineage>
</organism>
<dbReference type="RefSeq" id="WP_143160134.1">
    <property type="nucleotide sequence ID" value="NZ_FRBL01000016.1"/>
</dbReference>
<dbReference type="Gene3D" id="1.25.40.390">
    <property type="match status" value="1"/>
</dbReference>
<dbReference type="OrthoDB" id="843771at2"/>
<protein>
    <submittedName>
        <fullName evidence="2">Susd and RagB outer membrane lipoprotein</fullName>
    </submittedName>
</protein>
<evidence type="ECO:0000313" key="2">
    <source>
        <dbReference type="EMBL" id="SHM97593.1"/>
    </source>
</evidence>
<dbReference type="EMBL" id="FRBL01000016">
    <property type="protein sequence ID" value="SHM97593.1"/>
    <property type="molecule type" value="Genomic_DNA"/>
</dbReference>
<accession>A0A1M7N263</accession>
<dbReference type="SUPFAM" id="SSF48452">
    <property type="entry name" value="TPR-like"/>
    <property type="match status" value="1"/>
</dbReference>
<dbReference type="STRING" id="1419482.SAMN05444266_11623"/>
<gene>
    <name evidence="2" type="ORF">SAMN05444266_11623</name>
</gene>
<proteinExistence type="predicted"/>
<sequence length="547" mass="60257">MKLINKLRGYKVWVTAALLIGSMSACTKNFESYNTDNTGVTDDQLAPDFNVLGLYLKSAEMSIYNFSGGGDPNSFQVQQNLNADCFSGYFMSATPFGSGLNNMNYSLVNGWNGEAYKVGYLNVIAPLTKLRSTGIEKNFPAVWAVALITKVTAMSRVTDIYGPIPYSHVGESNTSVPFDSQQDVYKRFFLELDTAANYLRTQISSGKALPFNFAQFDVIYNGNFTQWLKFANSLRLRLATHINYADKALAKSEGEKALDPANGGLITANADNMTVKITGAFTNPLVFIATDWADTRINASLACYLNGYNDPRVSKYMDKSTDPSFPNQYIGIRIGSITSANAKDDYVKYSNLNVNDGAVPSFSKQTAVQLMTAAEVYFLRAEAALNGWTNAGAVQQAYEDGIATSFAQWNVSNAGYKDDNASVPAAYVDPKNPVNNAPSPSSITIKWNEAATPEQKLERIITQKWLAMFPEGQEAWTEFRRTGYPKLFPVVNNNSGGTINTDLQIRRLPFPQNEYNTNPQAVQAAIQLLSSPADNGGTKLWWDQKPR</sequence>
<keyword evidence="1" id="KW-0732">Signal</keyword>
<dbReference type="Pfam" id="PF12741">
    <property type="entry name" value="SusD-like"/>
    <property type="match status" value="1"/>
</dbReference>
<dbReference type="AlphaFoldDB" id="A0A1M7N263"/>
<feature type="signal peptide" evidence="1">
    <location>
        <begin position="1"/>
        <end position="27"/>
    </location>
</feature>
<evidence type="ECO:0000256" key="1">
    <source>
        <dbReference type="SAM" id="SignalP"/>
    </source>
</evidence>
<keyword evidence="3" id="KW-1185">Reference proteome</keyword>
<keyword evidence="2" id="KW-0449">Lipoprotein</keyword>
<dbReference type="Proteomes" id="UP000184420">
    <property type="component" value="Unassembled WGS sequence"/>
</dbReference>
<feature type="chain" id="PRO_5012274770" evidence="1">
    <location>
        <begin position="28"/>
        <end position="547"/>
    </location>
</feature>
<name>A0A1M7N263_9BACT</name>
<dbReference type="InterPro" id="IPR024302">
    <property type="entry name" value="SusD-like"/>
</dbReference>
<dbReference type="PROSITE" id="PS51257">
    <property type="entry name" value="PROKAR_LIPOPROTEIN"/>
    <property type="match status" value="1"/>
</dbReference>
<reference evidence="2 3" key="1">
    <citation type="submission" date="2016-11" db="EMBL/GenBank/DDBJ databases">
        <authorList>
            <person name="Jaros S."/>
            <person name="Januszkiewicz K."/>
            <person name="Wedrychowicz H."/>
        </authorList>
    </citation>
    <scope>NUCLEOTIDE SEQUENCE [LARGE SCALE GENOMIC DNA]</scope>
    <source>
        <strain evidence="2 3">DSM 27406</strain>
    </source>
</reference>
<dbReference type="InterPro" id="IPR011990">
    <property type="entry name" value="TPR-like_helical_dom_sf"/>
</dbReference>
<evidence type="ECO:0000313" key="3">
    <source>
        <dbReference type="Proteomes" id="UP000184420"/>
    </source>
</evidence>